<dbReference type="EMBL" id="RQHK01000002">
    <property type="protein sequence ID" value="TGM81288.1"/>
    <property type="molecule type" value="Genomic_DNA"/>
</dbReference>
<keyword evidence="1" id="KW-0732">Signal</keyword>
<organism evidence="2 3">
    <name type="scientific">Leptospira mtsangambouensis</name>
    <dbReference type="NCBI Taxonomy" id="2484912"/>
    <lineage>
        <taxon>Bacteria</taxon>
        <taxon>Pseudomonadati</taxon>
        <taxon>Spirochaetota</taxon>
        <taxon>Spirochaetia</taxon>
        <taxon>Leptospirales</taxon>
        <taxon>Leptospiraceae</taxon>
        <taxon>Leptospira</taxon>
    </lineage>
</organism>
<feature type="chain" id="PRO_5046760503" description="DUF1554 domain-containing protein" evidence="1">
    <location>
        <begin position="31"/>
        <end position="921"/>
    </location>
</feature>
<dbReference type="Proteomes" id="UP000297940">
    <property type="component" value="Unassembled WGS sequence"/>
</dbReference>
<protein>
    <recommendedName>
        <fullName evidence="4">DUF1554 domain-containing protein</fullName>
    </recommendedName>
</protein>
<dbReference type="InterPro" id="IPR016186">
    <property type="entry name" value="C-type_lectin-like/link_sf"/>
</dbReference>
<name>A0ABY2P1F3_9LEPT</name>
<evidence type="ECO:0008006" key="4">
    <source>
        <dbReference type="Google" id="ProtNLM"/>
    </source>
</evidence>
<feature type="signal peptide" evidence="1">
    <location>
        <begin position="1"/>
        <end position="30"/>
    </location>
</feature>
<dbReference type="Gene3D" id="3.10.100.10">
    <property type="entry name" value="Mannose-Binding Protein A, subunit A"/>
    <property type="match status" value="1"/>
</dbReference>
<gene>
    <name evidence="2" type="ORF">EHR01_00310</name>
</gene>
<evidence type="ECO:0000256" key="1">
    <source>
        <dbReference type="SAM" id="SignalP"/>
    </source>
</evidence>
<proteinExistence type="predicted"/>
<evidence type="ECO:0000313" key="2">
    <source>
        <dbReference type="EMBL" id="TGM81288.1"/>
    </source>
</evidence>
<accession>A0ABY2P1F3</accession>
<reference evidence="3" key="1">
    <citation type="journal article" date="2019" name="PLoS Negl. Trop. Dis.">
        <title>Revisiting the worldwide diversity of Leptospira species in the environment.</title>
        <authorList>
            <person name="Vincent A.T."/>
            <person name="Schiettekatte O."/>
            <person name="Bourhy P."/>
            <person name="Veyrier F.J."/>
            <person name="Picardeau M."/>
        </authorList>
    </citation>
    <scope>NUCLEOTIDE SEQUENCE [LARGE SCALE GENOMIC DNA]</scope>
    <source>
        <strain evidence="3">201601298</strain>
    </source>
</reference>
<sequence length="921" mass="97873">MNFYQKIKSSILILFLSFFLFQSCSGQVTAGDTFLFGFSEKFDRLLGNESTVACSSDVTITTKAVYLEEDGDTTATFNASNDSGLTLGGAQQWGYSIFETCIYPNSPFSGSLEIPVSVTSNYGSRVASVKSFPGAEVVIPTKLTFTANGVSERQCFKFTATHDSLRNPVVDPMKVTLGTMIQKDGSGNETSGTYSGKDACDISVSLDDADGPGVRVSNISRVMEEPSPSASETYGTFQIRLRTAPTANVTMSINDTYDAVNVNNREGSASPKTLTFTTANFATPQLVRVDAVDDLEIDGVKVYTVEVGRTSSSDSEYNDIKPRNVVVYNRDQSVPGYAYVRYDATTGSTGTAGGAIDRFATDESNQLGTKYSNFQLKLRTKPTNNVTLTFSSNCGNKCNILTPTLTFTASNWNSYQTFQVEGKSDSANSGNANYTISFVASSADATYNTTVTEPTFTVRSCDNDGTHLLQPCNFSGSPLATSGSSDRLTATEGGTSHIWMIAQSNPGADVTIGLTSTDTSEGTVPASVTVSSTNYNFMELGGTNRVLLTHVDDNEVDDTVNWDVTTALSTGAVAYNPIDIYAKTTDNEAYFYVSKLGSTKENSSAPADTATIHVCLGAQNTETITVSVACATFAAGTAAFGECGTLSTATLTFPAGSRVDDADASNANCANSARKQTVTILGADDNFADGPQDYTVNLTKNANTDAVYSSGSATLSNQTITNRDDEPLGKRIYASVINTPGEMTAEGVFAADKTCNNNRPSGVTGGTFKALIVSDSGADTTVQNKRVPNGINWVLTSGYHYYRCNTSGYANCSDEHSSLFVADGSAGFDPTNLPREFSTIGDQYWTGMTNTLSPATQASTPACPGDGLTYRHNCHGFNFQNCPSTPASFLYGQSWTMSSANSITSQEAICTGSKKLICVEQ</sequence>
<comment type="caution">
    <text evidence="2">The sequence shown here is derived from an EMBL/GenBank/DDBJ whole genome shotgun (WGS) entry which is preliminary data.</text>
</comment>
<evidence type="ECO:0000313" key="3">
    <source>
        <dbReference type="Proteomes" id="UP000297940"/>
    </source>
</evidence>
<dbReference type="RefSeq" id="WP_135692490.1">
    <property type="nucleotide sequence ID" value="NZ_RQHK01000002.1"/>
</dbReference>
<keyword evidence="3" id="KW-1185">Reference proteome</keyword>
<dbReference type="PROSITE" id="PS51257">
    <property type="entry name" value="PROKAR_LIPOPROTEIN"/>
    <property type="match status" value="1"/>
</dbReference>